<feature type="domain" description="CCD97-like C-terminal" evidence="2">
    <location>
        <begin position="98"/>
        <end position="304"/>
    </location>
</feature>
<dbReference type="InterPro" id="IPR040233">
    <property type="entry name" value="CCD97-like_C"/>
</dbReference>
<dbReference type="InParanoid" id="A0A1X2HGR9"/>
<reference evidence="3 4" key="1">
    <citation type="submission" date="2016-07" db="EMBL/GenBank/DDBJ databases">
        <title>Pervasive Adenine N6-methylation of Active Genes in Fungi.</title>
        <authorList>
            <consortium name="DOE Joint Genome Institute"/>
            <person name="Mondo S.J."/>
            <person name="Dannebaum R.O."/>
            <person name="Kuo R.C."/>
            <person name="Labutti K."/>
            <person name="Haridas S."/>
            <person name="Kuo A."/>
            <person name="Salamov A."/>
            <person name="Ahrendt S.R."/>
            <person name="Lipzen A."/>
            <person name="Sullivan W."/>
            <person name="Andreopoulos W.B."/>
            <person name="Clum A."/>
            <person name="Lindquist E."/>
            <person name="Daum C."/>
            <person name="Ramamoorthy G.K."/>
            <person name="Gryganskyi A."/>
            <person name="Culley D."/>
            <person name="Magnuson J.K."/>
            <person name="James T.Y."/>
            <person name="O'Malley M.A."/>
            <person name="Stajich J.E."/>
            <person name="Spatafora J.W."/>
            <person name="Visel A."/>
            <person name="Grigoriev I.V."/>
        </authorList>
    </citation>
    <scope>NUCLEOTIDE SEQUENCE [LARGE SCALE GENOMIC DNA]</scope>
    <source>
        <strain evidence="3 4">NRRL 2496</strain>
    </source>
</reference>
<proteinExistence type="predicted"/>
<name>A0A1X2HGR9_SYNRA</name>
<dbReference type="AlphaFoldDB" id="A0A1X2HGR9"/>
<protein>
    <submittedName>
        <fullName evidence="3">Coiled-coil domain-containing protein-domain-containing protein</fullName>
    </submittedName>
</protein>
<feature type="region of interest" description="Disordered" evidence="1">
    <location>
        <begin position="302"/>
        <end position="323"/>
    </location>
</feature>
<organism evidence="3 4">
    <name type="scientific">Syncephalastrum racemosum</name>
    <name type="common">Filamentous fungus</name>
    <dbReference type="NCBI Taxonomy" id="13706"/>
    <lineage>
        <taxon>Eukaryota</taxon>
        <taxon>Fungi</taxon>
        <taxon>Fungi incertae sedis</taxon>
        <taxon>Mucoromycota</taxon>
        <taxon>Mucoromycotina</taxon>
        <taxon>Mucoromycetes</taxon>
        <taxon>Mucorales</taxon>
        <taxon>Syncephalastraceae</taxon>
        <taxon>Syncephalastrum</taxon>
    </lineage>
</organism>
<gene>
    <name evidence="3" type="ORF">BCR43DRAFT_490837</name>
</gene>
<accession>A0A1X2HGR9</accession>
<dbReference type="OMA" id="LDVYMRH"/>
<evidence type="ECO:0000313" key="3">
    <source>
        <dbReference type="EMBL" id="ORY98082.1"/>
    </source>
</evidence>
<sequence length="323" mass="37445">MEATQAGHVLNHVQQHLRDIPFKSLRREEAELSDEEKLAKMQDVLQTDPGLFLSRWGRHLPNNVLQDFQSLQPTNYEVEYHLKNLQNTAALSHATIHNRRFAYMKLHLRDTAYFSDESMQQRDPVLFEQYIGQHLTESEKAAPYGNDVNLVQRILTNIDRHYADEQVKQQHDIENEQFEEEEEEDESDDESDTVMQSAPSSASIASTPAPATTSSRPEREMLTPSSDENVLDGLPSQQTQDAELTESMLAFREEQRLEFVRLMEERFLAGKDPDFDYAQVDLDEAYDDLKQQEQDFQDKYFDDETPDEEVQPATSVYTGELDY</sequence>
<dbReference type="InterPro" id="IPR018613">
    <property type="entry name" value="Ccdc97-like"/>
</dbReference>
<evidence type="ECO:0000256" key="1">
    <source>
        <dbReference type="SAM" id="MobiDB-lite"/>
    </source>
</evidence>
<dbReference type="EMBL" id="MCGN01000004">
    <property type="protein sequence ID" value="ORY98082.1"/>
    <property type="molecule type" value="Genomic_DNA"/>
</dbReference>
<evidence type="ECO:0000313" key="4">
    <source>
        <dbReference type="Proteomes" id="UP000242180"/>
    </source>
</evidence>
<dbReference type="Pfam" id="PF09747">
    <property type="entry name" value="CCD97-like_C"/>
    <property type="match status" value="1"/>
</dbReference>
<comment type="caution">
    <text evidence="3">The sequence shown here is derived from an EMBL/GenBank/DDBJ whole genome shotgun (WGS) entry which is preliminary data.</text>
</comment>
<feature type="compositionally biased region" description="Acidic residues" evidence="1">
    <location>
        <begin position="176"/>
        <end position="192"/>
    </location>
</feature>
<dbReference type="PANTHER" id="PTHR31840:SF1">
    <property type="entry name" value="COILED-COIL DOMAIN-CONTAINING PROTEIN 97"/>
    <property type="match status" value="1"/>
</dbReference>
<dbReference type="Proteomes" id="UP000242180">
    <property type="component" value="Unassembled WGS sequence"/>
</dbReference>
<feature type="region of interest" description="Disordered" evidence="1">
    <location>
        <begin position="176"/>
        <end position="234"/>
    </location>
</feature>
<dbReference type="PANTHER" id="PTHR31840">
    <property type="entry name" value="COILED-COIL DOMAIN-CONTAINING PROTEIN 97"/>
    <property type="match status" value="1"/>
</dbReference>
<dbReference type="STRING" id="13706.A0A1X2HGR9"/>
<evidence type="ECO:0000259" key="2">
    <source>
        <dbReference type="Pfam" id="PF09747"/>
    </source>
</evidence>
<keyword evidence="4" id="KW-1185">Reference proteome</keyword>
<feature type="compositionally biased region" description="Low complexity" evidence="1">
    <location>
        <begin position="197"/>
        <end position="215"/>
    </location>
</feature>
<dbReference type="OrthoDB" id="333176at2759"/>